<keyword evidence="2" id="KW-0238">DNA-binding</keyword>
<accession>A0A934S2S0</accession>
<dbReference type="InterPro" id="IPR018060">
    <property type="entry name" value="HTH_AraC"/>
</dbReference>
<dbReference type="GO" id="GO:0003700">
    <property type="term" value="F:DNA-binding transcription factor activity"/>
    <property type="evidence" value="ECO:0007669"/>
    <property type="project" value="InterPro"/>
</dbReference>
<dbReference type="CDD" id="cd02208">
    <property type="entry name" value="cupin_RmlC-like"/>
    <property type="match status" value="1"/>
</dbReference>
<evidence type="ECO:0000256" key="2">
    <source>
        <dbReference type="ARBA" id="ARBA00023125"/>
    </source>
</evidence>
<dbReference type="SUPFAM" id="SSF51215">
    <property type="entry name" value="Regulatory protein AraC"/>
    <property type="match status" value="1"/>
</dbReference>
<evidence type="ECO:0000313" key="5">
    <source>
        <dbReference type="EMBL" id="MBK1880125.1"/>
    </source>
</evidence>
<dbReference type="InterPro" id="IPR037923">
    <property type="entry name" value="HTH-like"/>
</dbReference>
<keyword evidence="6" id="KW-1185">Reference proteome</keyword>
<dbReference type="SUPFAM" id="SSF46689">
    <property type="entry name" value="Homeodomain-like"/>
    <property type="match status" value="1"/>
</dbReference>
<organism evidence="5 6">
    <name type="scientific">Pelagicoccus mobilis</name>
    <dbReference type="NCBI Taxonomy" id="415221"/>
    <lineage>
        <taxon>Bacteria</taxon>
        <taxon>Pseudomonadati</taxon>
        <taxon>Verrucomicrobiota</taxon>
        <taxon>Opitutia</taxon>
        <taxon>Puniceicoccales</taxon>
        <taxon>Pelagicoccaceae</taxon>
        <taxon>Pelagicoccus</taxon>
    </lineage>
</organism>
<dbReference type="Gene3D" id="1.10.10.60">
    <property type="entry name" value="Homeodomain-like"/>
    <property type="match status" value="1"/>
</dbReference>
<dbReference type="SMART" id="SM00342">
    <property type="entry name" value="HTH_ARAC"/>
    <property type="match status" value="1"/>
</dbReference>
<dbReference type="Gene3D" id="2.60.120.10">
    <property type="entry name" value="Jelly Rolls"/>
    <property type="match status" value="1"/>
</dbReference>
<dbReference type="Proteomes" id="UP000617628">
    <property type="component" value="Unassembled WGS sequence"/>
</dbReference>
<gene>
    <name evidence="5" type="ORF">JIN87_24785</name>
</gene>
<dbReference type="InterPro" id="IPR009057">
    <property type="entry name" value="Homeodomain-like_sf"/>
</dbReference>
<dbReference type="AlphaFoldDB" id="A0A934S2S0"/>
<dbReference type="Pfam" id="PF02311">
    <property type="entry name" value="AraC_binding"/>
    <property type="match status" value="1"/>
</dbReference>
<reference evidence="5" key="1">
    <citation type="submission" date="2021-01" db="EMBL/GenBank/DDBJ databases">
        <title>Modified the classification status of verrucomicrobia.</title>
        <authorList>
            <person name="Feng X."/>
        </authorList>
    </citation>
    <scope>NUCLEOTIDE SEQUENCE</scope>
    <source>
        <strain evidence="5">KCTC 13126</strain>
    </source>
</reference>
<evidence type="ECO:0000256" key="3">
    <source>
        <dbReference type="ARBA" id="ARBA00023163"/>
    </source>
</evidence>
<keyword evidence="3" id="KW-0804">Transcription</keyword>
<dbReference type="InterPro" id="IPR014710">
    <property type="entry name" value="RmlC-like_jellyroll"/>
</dbReference>
<evidence type="ECO:0000259" key="4">
    <source>
        <dbReference type="PROSITE" id="PS01124"/>
    </source>
</evidence>
<protein>
    <submittedName>
        <fullName evidence="5">AraC family transcriptional regulator</fullName>
    </submittedName>
</protein>
<evidence type="ECO:0000313" key="6">
    <source>
        <dbReference type="Proteomes" id="UP000617628"/>
    </source>
</evidence>
<dbReference type="GO" id="GO:0043565">
    <property type="term" value="F:sequence-specific DNA binding"/>
    <property type="evidence" value="ECO:0007669"/>
    <property type="project" value="InterPro"/>
</dbReference>
<dbReference type="RefSeq" id="WP_200358740.1">
    <property type="nucleotide sequence ID" value="NZ_JAENIL010000071.1"/>
</dbReference>
<dbReference type="PANTHER" id="PTHR43280">
    <property type="entry name" value="ARAC-FAMILY TRANSCRIPTIONAL REGULATOR"/>
    <property type="match status" value="1"/>
</dbReference>
<evidence type="ECO:0000256" key="1">
    <source>
        <dbReference type="ARBA" id="ARBA00023015"/>
    </source>
</evidence>
<dbReference type="PANTHER" id="PTHR43280:SF2">
    <property type="entry name" value="HTH-TYPE TRANSCRIPTIONAL REGULATOR EXSA"/>
    <property type="match status" value="1"/>
</dbReference>
<name>A0A934S2S0_9BACT</name>
<proteinExistence type="predicted"/>
<dbReference type="PROSITE" id="PS01124">
    <property type="entry name" value="HTH_ARAC_FAMILY_2"/>
    <property type="match status" value="1"/>
</dbReference>
<sequence>MPAREFEHIKKQRFIRPFPFEQFARIKPVFEDFHLLTAEGDLTYPLHQHENYEIILVQKGPYRCTLNQSKLSLQEGQMLIIKPGDWHSDLLRKGQRHYVLHFKLQPASATIPEPRLFRENASPTEQIIASDQGHNTALIKEIEREATEARHYAGSIQDALSESLFWRVVRALPEQSLSPELRQLPQKEREKEDLAQAFASAIENSLSVADVAQSLKISPRQLANLCREYFSQSPAKLLSMLKTDRAEELIRYHGYRIKEVSHALGFSSPHHFSRVFKRLKGYPPSDLSRTESID</sequence>
<dbReference type="Pfam" id="PF12833">
    <property type="entry name" value="HTH_18"/>
    <property type="match status" value="1"/>
</dbReference>
<dbReference type="EMBL" id="JAENIL010000071">
    <property type="protein sequence ID" value="MBK1880125.1"/>
    <property type="molecule type" value="Genomic_DNA"/>
</dbReference>
<feature type="domain" description="HTH araC/xylS-type" evidence="4">
    <location>
        <begin position="192"/>
        <end position="290"/>
    </location>
</feature>
<comment type="caution">
    <text evidence="5">The sequence shown here is derived from an EMBL/GenBank/DDBJ whole genome shotgun (WGS) entry which is preliminary data.</text>
</comment>
<dbReference type="InterPro" id="IPR003313">
    <property type="entry name" value="AraC-bd"/>
</dbReference>
<keyword evidence="1" id="KW-0805">Transcription regulation</keyword>